<evidence type="ECO:0000256" key="5">
    <source>
        <dbReference type="ARBA" id="ARBA00022673"/>
    </source>
</evidence>
<keyword evidence="8" id="KW-0406">Ion transport</keyword>
<dbReference type="PROSITE" id="PS50297">
    <property type="entry name" value="ANK_REP_REGION"/>
    <property type="match status" value="1"/>
</dbReference>
<gene>
    <name evidence="11" type="ORF">O3M35_000281</name>
</gene>
<keyword evidence="5" id="KW-0107">Calcium channel</keyword>
<evidence type="ECO:0000256" key="1">
    <source>
        <dbReference type="ARBA" id="ARBA00004651"/>
    </source>
</evidence>
<dbReference type="GO" id="GO:0005886">
    <property type="term" value="C:plasma membrane"/>
    <property type="evidence" value="ECO:0007669"/>
    <property type="project" value="UniProtKB-SubCell"/>
</dbReference>
<dbReference type="Gene3D" id="1.25.40.20">
    <property type="entry name" value="Ankyrin repeat-containing domain"/>
    <property type="match status" value="1"/>
</dbReference>
<evidence type="ECO:0000256" key="3">
    <source>
        <dbReference type="ARBA" id="ARBA00022475"/>
    </source>
</evidence>
<evidence type="ECO:0000256" key="4">
    <source>
        <dbReference type="ARBA" id="ARBA00022568"/>
    </source>
</evidence>
<dbReference type="Proteomes" id="UP001461498">
    <property type="component" value="Unassembled WGS sequence"/>
</dbReference>
<dbReference type="InterPro" id="IPR036770">
    <property type="entry name" value="Ankyrin_rpt-contain_sf"/>
</dbReference>
<dbReference type="PANTHER" id="PTHR10582">
    <property type="entry name" value="TRANSIENT RECEPTOR POTENTIAL ION CHANNEL PROTEIN"/>
    <property type="match status" value="1"/>
</dbReference>
<organism evidence="11 12">
    <name type="scientific">Rhynocoris fuscipes</name>
    <dbReference type="NCBI Taxonomy" id="488301"/>
    <lineage>
        <taxon>Eukaryota</taxon>
        <taxon>Metazoa</taxon>
        <taxon>Ecdysozoa</taxon>
        <taxon>Arthropoda</taxon>
        <taxon>Hexapoda</taxon>
        <taxon>Insecta</taxon>
        <taxon>Pterygota</taxon>
        <taxon>Neoptera</taxon>
        <taxon>Paraneoptera</taxon>
        <taxon>Hemiptera</taxon>
        <taxon>Heteroptera</taxon>
        <taxon>Panheteroptera</taxon>
        <taxon>Cimicomorpha</taxon>
        <taxon>Reduviidae</taxon>
        <taxon>Harpactorinae</taxon>
        <taxon>Harpactorini</taxon>
        <taxon>Rhynocoris</taxon>
    </lineage>
</organism>
<reference evidence="11 12" key="1">
    <citation type="submission" date="2022-12" db="EMBL/GenBank/DDBJ databases">
        <title>Chromosome-level genome assembly of true bugs.</title>
        <authorList>
            <person name="Ma L."/>
            <person name="Li H."/>
        </authorList>
    </citation>
    <scope>NUCLEOTIDE SEQUENCE [LARGE SCALE GENOMIC DNA]</scope>
    <source>
        <strain evidence="11">Lab_2022b</strain>
    </source>
</reference>
<keyword evidence="10" id="KW-0040">ANK repeat</keyword>
<dbReference type="Pfam" id="PF00023">
    <property type="entry name" value="Ank"/>
    <property type="match status" value="1"/>
</dbReference>
<dbReference type="SUPFAM" id="SSF48403">
    <property type="entry name" value="Ankyrin repeat"/>
    <property type="match status" value="1"/>
</dbReference>
<protein>
    <submittedName>
        <fullName evidence="11">Uncharacterized protein</fullName>
    </submittedName>
</protein>
<dbReference type="Pfam" id="PF13606">
    <property type="entry name" value="Ank_3"/>
    <property type="match status" value="1"/>
</dbReference>
<dbReference type="GO" id="GO:0005262">
    <property type="term" value="F:calcium channel activity"/>
    <property type="evidence" value="ECO:0007669"/>
    <property type="project" value="UniProtKB-KW"/>
</dbReference>
<evidence type="ECO:0000256" key="2">
    <source>
        <dbReference type="ARBA" id="ARBA00022448"/>
    </source>
</evidence>
<sequence length="249" mass="28092">MGNAESNVTSGVKKQADTSSIKIYKLVDLKGGGLLVEMMKRAAQTKQYAELDHAIKTKVEPFLYNKGQGKLIPISQLVLMRNKERPRHKMLPPLKNLENPDDYDIESYPASECKIGDKLGENVLHIAIVNEDPAMVKFLLDSGANFHERCVGNFMCPEDQKASRTDSLEHEWVNLCPFTTYEGYVYWGEYPLSFAACLGQEECYRLMLARGANPDNQDTNGNTVLHMLVIYSKLVTTQVVQAANEKWKK</sequence>
<feature type="repeat" description="ANK" evidence="10">
    <location>
        <begin position="187"/>
        <end position="219"/>
    </location>
</feature>
<evidence type="ECO:0000313" key="11">
    <source>
        <dbReference type="EMBL" id="KAK9511662.1"/>
    </source>
</evidence>
<keyword evidence="9" id="KW-0407">Ion channel</keyword>
<evidence type="ECO:0000256" key="7">
    <source>
        <dbReference type="ARBA" id="ARBA00022837"/>
    </source>
</evidence>
<keyword evidence="2" id="KW-0813">Transport</keyword>
<evidence type="ECO:0000256" key="9">
    <source>
        <dbReference type="ARBA" id="ARBA00023303"/>
    </source>
</evidence>
<evidence type="ECO:0000256" key="8">
    <source>
        <dbReference type="ARBA" id="ARBA00023065"/>
    </source>
</evidence>
<keyword evidence="3" id="KW-1003">Cell membrane</keyword>
<feature type="repeat" description="ANK" evidence="10">
    <location>
        <begin position="119"/>
        <end position="151"/>
    </location>
</feature>
<keyword evidence="3" id="KW-0472">Membrane</keyword>
<name>A0AAW1DRG3_9HEMI</name>
<dbReference type="InterPro" id="IPR024862">
    <property type="entry name" value="TRPV"/>
</dbReference>
<accession>A0AAW1DRG3</accession>
<dbReference type="SMART" id="SM00248">
    <property type="entry name" value="ANK"/>
    <property type="match status" value="2"/>
</dbReference>
<dbReference type="InterPro" id="IPR002110">
    <property type="entry name" value="Ankyrin_rpt"/>
</dbReference>
<keyword evidence="4" id="KW-0109">Calcium transport</keyword>
<dbReference type="PANTHER" id="PTHR10582:SF28">
    <property type="entry name" value="NANCHUNG, ISOFORM B"/>
    <property type="match status" value="1"/>
</dbReference>
<dbReference type="AlphaFoldDB" id="A0AAW1DRG3"/>
<proteinExistence type="predicted"/>
<comment type="caution">
    <text evidence="11">The sequence shown here is derived from an EMBL/GenBank/DDBJ whole genome shotgun (WGS) entry which is preliminary data.</text>
</comment>
<evidence type="ECO:0000256" key="10">
    <source>
        <dbReference type="PROSITE-ProRule" id="PRU00023"/>
    </source>
</evidence>
<dbReference type="PROSITE" id="PS50088">
    <property type="entry name" value="ANK_REPEAT"/>
    <property type="match status" value="2"/>
</dbReference>
<keyword evidence="12" id="KW-1185">Reference proteome</keyword>
<evidence type="ECO:0000256" key="6">
    <source>
        <dbReference type="ARBA" id="ARBA00022737"/>
    </source>
</evidence>
<dbReference type="GO" id="GO:0098703">
    <property type="term" value="P:calcium ion import across plasma membrane"/>
    <property type="evidence" value="ECO:0007669"/>
    <property type="project" value="TreeGrafter"/>
</dbReference>
<dbReference type="EMBL" id="JAPXFL010000001">
    <property type="protein sequence ID" value="KAK9511662.1"/>
    <property type="molecule type" value="Genomic_DNA"/>
</dbReference>
<keyword evidence="7" id="KW-0106">Calcium</keyword>
<keyword evidence="6" id="KW-0677">Repeat</keyword>
<comment type="subcellular location">
    <subcellularLocation>
        <location evidence="1">Cell membrane</location>
        <topology evidence="1">Multi-pass membrane protein</topology>
    </subcellularLocation>
</comment>
<evidence type="ECO:0000313" key="12">
    <source>
        <dbReference type="Proteomes" id="UP001461498"/>
    </source>
</evidence>